<feature type="binding site" evidence="11">
    <location>
        <position position="28"/>
    </location>
    <ligand>
        <name>CTP</name>
        <dbReference type="ChEBI" id="CHEBI:37563"/>
    </ligand>
</feature>
<dbReference type="OrthoDB" id="9805698at2"/>
<reference evidence="15" key="1">
    <citation type="submission" date="2016-10" db="EMBL/GenBank/DDBJ databases">
        <authorList>
            <person name="Varghese N."/>
            <person name="Submissions S."/>
        </authorList>
    </citation>
    <scope>NUCLEOTIDE SEQUENCE [LARGE SCALE GENOMIC DNA]</scope>
    <source>
        <strain evidence="15">CGMCC 1.9150</strain>
    </source>
</reference>
<dbReference type="GO" id="GO:0160016">
    <property type="term" value="F:CCACCA tRNA nucleotidyltransferase activity"/>
    <property type="evidence" value="ECO:0007669"/>
    <property type="project" value="RHEA"/>
</dbReference>
<evidence type="ECO:0000256" key="6">
    <source>
        <dbReference type="ARBA" id="ARBA00022741"/>
    </source>
</evidence>
<feature type="binding site" evidence="11">
    <location>
        <position position="108"/>
    </location>
    <ligand>
        <name>CTP</name>
        <dbReference type="ChEBI" id="CHEBI:37563"/>
    </ligand>
</feature>
<dbReference type="EC" id="2.7.7.72" evidence="11"/>
<keyword evidence="3 11" id="KW-0819">tRNA processing</keyword>
<evidence type="ECO:0000313" key="14">
    <source>
        <dbReference type="EMBL" id="SEL19521.1"/>
    </source>
</evidence>
<evidence type="ECO:0000256" key="3">
    <source>
        <dbReference type="ARBA" id="ARBA00022694"/>
    </source>
</evidence>
<evidence type="ECO:0000256" key="2">
    <source>
        <dbReference type="ARBA" id="ARBA00022679"/>
    </source>
</evidence>
<comment type="similarity">
    <text evidence="11">Belongs to the tRNA nucleotidyltransferase/poly(A) polymerase family. Bacterial CCA-adding enzyme type 2 subfamily.</text>
</comment>
<dbReference type="GO" id="GO:0000049">
    <property type="term" value="F:tRNA binding"/>
    <property type="evidence" value="ECO:0007669"/>
    <property type="project" value="UniProtKB-UniRule"/>
</dbReference>
<evidence type="ECO:0000256" key="11">
    <source>
        <dbReference type="HAMAP-Rule" id="MF_01262"/>
    </source>
</evidence>
<name>A0A1H7N8A5_9GAMM</name>
<feature type="binding site" evidence="11">
    <location>
        <position position="154"/>
    </location>
    <ligand>
        <name>ATP</name>
        <dbReference type="ChEBI" id="CHEBI:30616"/>
    </ligand>
</feature>
<keyword evidence="7 11" id="KW-0692">RNA repair</keyword>
<feature type="binding site" evidence="11">
    <location>
        <position position="28"/>
    </location>
    <ligand>
        <name>ATP</name>
        <dbReference type="ChEBI" id="CHEBI:30616"/>
    </ligand>
</feature>
<dbReference type="AlphaFoldDB" id="A0A1H7N8A5"/>
<keyword evidence="9 11" id="KW-0460">Magnesium</keyword>
<dbReference type="CDD" id="cd05398">
    <property type="entry name" value="NT_ClassII-CCAase"/>
    <property type="match status" value="1"/>
</dbReference>
<dbReference type="InterPro" id="IPR012006">
    <property type="entry name" value="CCA_bact"/>
</dbReference>
<organism evidence="14 15">
    <name type="scientific">Halomonas daqiaonensis</name>
    <dbReference type="NCBI Taxonomy" id="650850"/>
    <lineage>
        <taxon>Bacteria</taxon>
        <taxon>Pseudomonadati</taxon>
        <taxon>Pseudomonadota</taxon>
        <taxon>Gammaproteobacteria</taxon>
        <taxon>Oceanospirillales</taxon>
        <taxon>Halomonadaceae</taxon>
        <taxon>Halomonas</taxon>
    </lineage>
</organism>
<dbReference type="InterPro" id="IPR032828">
    <property type="entry name" value="PolyA_RNA-bd"/>
</dbReference>
<evidence type="ECO:0000256" key="4">
    <source>
        <dbReference type="ARBA" id="ARBA00022695"/>
    </source>
</evidence>
<dbReference type="InterPro" id="IPR050124">
    <property type="entry name" value="tRNA_CCA-adding_enzyme"/>
</dbReference>
<dbReference type="GO" id="GO:0001680">
    <property type="term" value="P:tRNA 3'-terminal CCA addition"/>
    <property type="evidence" value="ECO:0007669"/>
    <property type="project" value="UniProtKB-UniRule"/>
</dbReference>
<dbReference type="Gene3D" id="3.30.460.10">
    <property type="entry name" value="Beta Polymerase, domain 2"/>
    <property type="match status" value="1"/>
</dbReference>
<comment type="catalytic activity">
    <reaction evidence="11">
        <text>a tRNA precursor + 2 CTP + ATP = a tRNA with a 3' CCA end + 3 diphosphate</text>
        <dbReference type="Rhea" id="RHEA:14433"/>
        <dbReference type="Rhea" id="RHEA-COMP:10465"/>
        <dbReference type="Rhea" id="RHEA-COMP:10468"/>
        <dbReference type="ChEBI" id="CHEBI:30616"/>
        <dbReference type="ChEBI" id="CHEBI:33019"/>
        <dbReference type="ChEBI" id="CHEBI:37563"/>
        <dbReference type="ChEBI" id="CHEBI:74896"/>
        <dbReference type="ChEBI" id="CHEBI:83071"/>
        <dbReference type="EC" id="2.7.7.72"/>
    </reaction>
</comment>
<dbReference type="STRING" id="650850.SAMN04488129_107175"/>
<dbReference type="EMBL" id="FOBC01000007">
    <property type="protein sequence ID" value="SEL19521.1"/>
    <property type="molecule type" value="Genomic_DNA"/>
</dbReference>
<dbReference type="Gene3D" id="1.10.3090.10">
    <property type="entry name" value="cca-adding enzyme, domain 2"/>
    <property type="match status" value="1"/>
</dbReference>
<dbReference type="HAMAP" id="MF_01262">
    <property type="entry name" value="CCA_bact_type2"/>
    <property type="match status" value="1"/>
</dbReference>
<keyword evidence="5 11" id="KW-0479">Metal-binding</keyword>
<feature type="binding site" evidence="11">
    <location>
        <position position="25"/>
    </location>
    <ligand>
        <name>ATP</name>
        <dbReference type="ChEBI" id="CHEBI:30616"/>
    </ligand>
</feature>
<keyword evidence="8 11" id="KW-0067">ATP-binding</keyword>
<feature type="domain" description="tRNA nucleotidyltransferase/poly(A) polymerase RNA and SrmB- binding" evidence="13">
    <location>
        <begin position="166"/>
        <end position="229"/>
    </location>
</feature>
<sequence length="392" mass="44096">MSKTRAKPKTEDPHLRGLEVYRVGGAVRDARLGWPVKDTDWVVVGATPEDMRRRGFKPVGRDFPVFLHPESHEEFALARTERKSGHGYTGFEVHASPEVTLEEDLARRDLTINAMAETPEGTLVDPHGGMADLQARQLRHVSPAFVEDPLRVLRTARFLARYAGLGFVIAEETRLLMRELVTSGELAHLVAERVWTETEKALDEPWPEVYFQVLHDCGALVVLMPELAADAEALDEALGRLHRLPEDIEAELQARWRWARLVEHLDDEDRNALAERLRLPRVHRELASQAARTRTLLARVARHGLDGAQVMAWLDGIDAWRRGDRVAPLISLVSLEDPQLAEDLALAWRLAQQILPKALVAEGYQGCELGEELARRRWEAIDGALADPDGRS</sequence>
<evidence type="ECO:0000256" key="9">
    <source>
        <dbReference type="ARBA" id="ARBA00022842"/>
    </source>
</evidence>
<evidence type="ECO:0000256" key="5">
    <source>
        <dbReference type="ARBA" id="ARBA00022723"/>
    </source>
</evidence>
<feature type="binding site" evidence="11">
    <location>
        <position position="108"/>
    </location>
    <ligand>
        <name>ATP</name>
        <dbReference type="ChEBI" id="CHEBI:30616"/>
    </ligand>
</feature>
<gene>
    <name evidence="11" type="primary">cca</name>
    <name evidence="14" type="ORF">SAMN04488129_107175</name>
</gene>
<keyword evidence="6 11" id="KW-0547">Nucleotide-binding</keyword>
<dbReference type="Pfam" id="PF12627">
    <property type="entry name" value="PolyA_pol_RNAbd"/>
    <property type="match status" value="1"/>
</dbReference>
<comment type="miscellaneous">
    <text evidence="11">A single active site specifically recognizes both ATP and CTP and is responsible for their addition.</text>
</comment>
<dbReference type="RefSeq" id="WP_089712274.1">
    <property type="nucleotide sequence ID" value="NZ_FOBC01000007.1"/>
</dbReference>
<feature type="binding site" evidence="11">
    <location>
        <position position="157"/>
    </location>
    <ligand>
        <name>CTP</name>
        <dbReference type="ChEBI" id="CHEBI:37563"/>
    </ligand>
</feature>
<dbReference type="Proteomes" id="UP000198807">
    <property type="component" value="Unassembled WGS sequence"/>
</dbReference>
<dbReference type="SUPFAM" id="SSF81301">
    <property type="entry name" value="Nucleotidyltransferase"/>
    <property type="match status" value="1"/>
</dbReference>
<evidence type="ECO:0000259" key="13">
    <source>
        <dbReference type="Pfam" id="PF12627"/>
    </source>
</evidence>
<dbReference type="GO" id="GO:0005524">
    <property type="term" value="F:ATP binding"/>
    <property type="evidence" value="ECO:0007669"/>
    <property type="project" value="UniProtKB-UniRule"/>
</dbReference>
<dbReference type="GO" id="GO:0042245">
    <property type="term" value="P:RNA repair"/>
    <property type="evidence" value="ECO:0007669"/>
    <property type="project" value="UniProtKB-KW"/>
</dbReference>
<dbReference type="PANTHER" id="PTHR47545">
    <property type="entry name" value="MULTIFUNCTIONAL CCA PROTEIN"/>
    <property type="match status" value="1"/>
</dbReference>
<comment type="cofactor">
    <cofactor evidence="1 11">
        <name>Mg(2+)</name>
        <dbReference type="ChEBI" id="CHEBI:18420"/>
    </cofactor>
</comment>
<evidence type="ECO:0000256" key="7">
    <source>
        <dbReference type="ARBA" id="ARBA00022800"/>
    </source>
</evidence>
<comment type="function">
    <text evidence="11">Catalyzes the addition and repair of the essential 3'-terminal CCA sequence in tRNAs without using a nucleic acid template. Adds these three nucleotides in the order of C, C, and A to the tRNA nucleotide-73, using CTP and ATP as substrates and producing inorganic pyrophosphate. tRNA 3'-terminal CCA addition is required both for tRNA processing and repair. Also involved in tRNA surveillance by mediating tandem CCA addition to generate a CCACCA at the 3' terminus of unstable tRNAs. While stable tRNAs receive only 3'-terminal CCA, unstable tRNAs are marked with CCACCA and rapidly degraded.</text>
</comment>
<keyword evidence="4 11" id="KW-0548">Nucleotidyltransferase</keyword>
<comment type="catalytic activity">
    <reaction evidence="11">
        <text>a tRNA with a 3' CCA end + 2 CTP + ATP = a tRNA with a 3' CCACCA end + 3 diphosphate</text>
        <dbReference type="Rhea" id="RHEA:76235"/>
        <dbReference type="Rhea" id="RHEA-COMP:10468"/>
        <dbReference type="Rhea" id="RHEA-COMP:18655"/>
        <dbReference type="ChEBI" id="CHEBI:30616"/>
        <dbReference type="ChEBI" id="CHEBI:33019"/>
        <dbReference type="ChEBI" id="CHEBI:37563"/>
        <dbReference type="ChEBI" id="CHEBI:83071"/>
        <dbReference type="ChEBI" id="CHEBI:195187"/>
    </reaction>
</comment>
<evidence type="ECO:0000256" key="10">
    <source>
        <dbReference type="ARBA" id="ARBA00022884"/>
    </source>
</evidence>
<feature type="domain" description="Poly A polymerase head" evidence="12">
    <location>
        <begin position="21"/>
        <end position="139"/>
    </location>
</feature>
<feature type="binding site" evidence="11">
    <location>
        <position position="25"/>
    </location>
    <ligand>
        <name>CTP</name>
        <dbReference type="ChEBI" id="CHEBI:37563"/>
    </ligand>
</feature>
<protein>
    <recommendedName>
        <fullName evidence="11">CCA-adding enzyme</fullName>
        <ecNumber evidence="11">2.7.7.72</ecNumber>
    </recommendedName>
    <alternativeName>
        <fullName evidence="11">CCA tRNA nucleotidyltransferase</fullName>
    </alternativeName>
    <alternativeName>
        <fullName evidence="11">tRNA CCA-pyrophosphorylase</fullName>
    </alternativeName>
    <alternativeName>
        <fullName evidence="11">tRNA adenylyl-/cytidylyl- transferase</fullName>
    </alternativeName>
    <alternativeName>
        <fullName evidence="11">tRNA nucleotidyltransferase</fullName>
    </alternativeName>
    <alternativeName>
        <fullName evidence="11">tRNA-NT</fullName>
    </alternativeName>
</protein>
<proteinExistence type="inferred from homology"/>
<feature type="binding site" evidence="11">
    <location>
        <position position="157"/>
    </location>
    <ligand>
        <name>ATP</name>
        <dbReference type="ChEBI" id="CHEBI:30616"/>
    </ligand>
</feature>
<evidence type="ECO:0000259" key="12">
    <source>
        <dbReference type="Pfam" id="PF01743"/>
    </source>
</evidence>
<dbReference type="PANTHER" id="PTHR47545:SF1">
    <property type="entry name" value="MULTIFUNCTIONAL CCA PROTEIN"/>
    <property type="match status" value="1"/>
</dbReference>
<dbReference type="Pfam" id="PF01743">
    <property type="entry name" value="PolyA_pol"/>
    <property type="match status" value="1"/>
</dbReference>
<evidence type="ECO:0000256" key="1">
    <source>
        <dbReference type="ARBA" id="ARBA00001946"/>
    </source>
</evidence>
<feature type="binding site" evidence="11">
    <location>
        <position position="40"/>
    </location>
    <ligand>
        <name>Mg(2+)</name>
        <dbReference type="ChEBI" id="CHEBI:18420"/>
    </ligand>
</feature>
<keyword evidence="2 11" id="KW-0808">Transferase</keyword>
<evidence type="ECO:0000313" key="15">
    <source>
        <dbReference type="Proteomes" id="UP000198807"/>
    </source>
</evidence>
<feature type="binding site" evidence="11">
    <location>
        <position position="154"/>
    </location>
    <ligand>
        <name>CTP</name>
        <dbReference type="ChEBI" id="CHEBI:37563"/>
    </ligand>
</feature>
<dbReference type="PIRSF" id="PIRSF000813">
    <property type="entry name" value="CCA_bact"/>
    <property type="match status" value="1"/>
</dbReference>
<feature type="binding site" evidence="11">
    <location>
        <position position="38"/>
    </location>
    <ligand>
        <name>Mg(2+)</name>
        <dbReference type="ChEBI" id="CHEBI:18420"/>
    </ligand>
</feature>
<keyword evidence="10 11" id="KW-0694">RNA-binding</keyword>
<dbReference type="GO" id="GO:0000287">
    <property type="term" value="F:magnesium ion binding"/>
    <property type="evidence" value="ECO:0007669"/>
    <property type="project" value="UniProtKB-UniRule"/>
</dbReference>
<keyword evidence="15" id="KW-1185">Reference proteome</keyword>
<accession>A0A1H7N8A5</accession>
<dbReference type="InterPro" id="IPR043519">
    <property type="entry name" value="NT_sf"/>
</dbReference>
<evidence type="ECO:0000256" key="8">
    <source>
        <dbReference type="ARBA" id="ARBA00022840"/>
    </source>
</evidence>
<dbReference type="GO" id="GO:0004810">
    <property type="term" value="F:CCA tRNA nucleotidyltransferase activity"/>
    <property type="evidence" value="ECO:0007669"/>
    <property type="project" value="UniProtKB-UniRule"/>
</dbReference>
<dbReference type="SUPFAM" id="SSF81891">
    <property type="entry name" value="Poly A polymerase C-terminal region-like"/>
    <property type="match status" value="1"/>
</dbReference>
<dbReference type="InterPro" id="IPR002646">
    <property type="entry name" value="PolA_pol_head_dom"/>
</dbReference>